<evidence type="ECO:0000313" key="9">
    <source>
        <dbReference type="Proteomes" id="UP000276984"/>
    </source>
</evidence>
<feature type="transmembrane region" description="Helical" evidence="6">
    <location>
        <begin position="345"/>
        <end position="367"/>
    </location>
</feature>
<reference evidence="8 9" key="1">
    <citation type="submission" date="2018-10" db="EMBL/GenBank/DDBJ databases">
        <title>Complete genome sequence of Brevundimonas naejangsanensis BRV3.</title>
        <authorList>
            <person name="Berrios L."/>
            <person name="Ely B."/>
        </authorList>
    </citation>
    <scope>NUCLEOTIDE SEQUENCE [LARGE SCALE GENOMIC DNA]</scope>
    <source>
        <strain evidence="8 9">BRV3</strain>
    </source>
</reference>
<accession>A0A494RIV9</accession>
<keyword evidence="3 6" id="KW-1133">Transmembrane helix</keyword>
<gene>
    <name evidence="8" type="ORF">D8I30_01020</name>
</gene>
<dbReference type="InterPro" id="IPR013525">
    <property type="entry name" value="ABC2_TM"/>
</dbReference>
<dbReference type="Proteomes" id="UP000276984">
    <property type="component" value="Chromosome"/>
</dbReference>
<dbReference type="GO" id="GO:0016020">
    <property type="term" value="C:membrane"/>
    <property type="evidence" value="ECO:0007669"/>
    <property type="project" value="UniProtKB-SubCell"/>
</dbReference>
<dbReference type="OrthoDB" id="7539112at2"/>
<sequence>MSGPVRLIAEREFRTYVATASFWIALLVGPVLMALAAGLLAASAAPTAPAPIHVVADAPALARVTAAALEEVVGLDGRAAVVRIGPPPASPTPPLTIQVRRTGPAEVELAQSGAPALGPLPWRLLTRTVERDVARGVLAASPPPRPEAAPPPGDSPPSVGAAAALGRFALVLTLWMTLTGSLGMLLQAVVRERGNRSLESLLASVRPMQIVLGKVVGVGAVSLLVLGAWLGSAAALAMLAPGVRQAGGAGLADSLGDPVSLVRAAAIYLLAFAFYGLLTVAVGARARDAASAQNLTRPLFGLLLATFFVALAVPLGAGDRLDWLLWVPPFTPFVLLTKAPGALPLVQEVAACVLLAIGAVLAGRAAAQGLAAQPIERRRQIIGRRAEDRDPASIP</sequence>
<proteinExistence type="predicted"/>
<protein>
    <submittedName>
        <fullName evidence="8">ABC transporter permease</fullName>
    </submittedName>
</protein>
<evidence type="ECO:0000256" key="2">
    <source>
        <dbReference type="ARBA" id="ARBA00022692"/>
    </source>
</evidence>
<dbReference type="Pfam" id="PF12698">
    <property type="entry name" value="ABC2_membrane_3"/>
    <property type="match status" value="1"/>
</dbReference>
<keyword evidence="4 6" id="KW-0472">Membrane</keyword>
<evidence type="ECO:0000256" key="1">
    <source>
        <dbReference type="ARBA" id="ARBA00004141"/>
    </source>
</evidence>
<evidence type="ECO:0000256" key="3">
    <source>
        <dbReference type="ARBA" id="ARBA00022989"/>
    </source>
</evidence>
<evidence type="ECO:0000313" key="8">
    <source>
        <dbReference type="EMBL" id="AYG93922.1"/>
    </source>
</evidence>
<dbReference type="PANTHER" id="PTHR43471">
    <property type="entry name" value="ABC TRANSPORTER PERMEASE"/>
    <property type="match status" value="1"/>
</dbReference>
<dbReference type="EMBL" id="CP032707">
    <property type="protein sequence ID" value="AYG93922.1"/>
    <property type="molecule type" value="Genomic_DNA"/>
</dbReference>
<feature type="transmembrane region" description="Helical" evidence="6">
    <location>
        <begin position="211"/>
        <end position="240"/>
    </location>
</feature>
<feature type="domain" description="ABC-2 type transporter transmembrane" evidence="7">
    <location>
        <begin position="165"/>
        <end position="363"/>
    </location>
</feature>
<feature type="transmembrane region" description="Helical" evidence="6">
    <location>
        <begin position="168"/>
        <end position="190"/>
    </location>
</feature>
<evidence type="ECO:0000256" key="5">
    <source>
        <dbReference type="SAM" id="MobiDB-lite"/>
    </source>
</evidence>
<evidence type="ECO:0000256" key="6">
    <source>
        <dbReference type="SAM" id="Phobius"/>
    </source>
</evidence>
<keyword evidence="9" id="KW-1185">Reference proteome</keyword>
<feature type="transmembrane region" description="Helical" evidence="6">
    <location>
        <begin position="299"/>
        <end position="317"/>
    </location>
</feature>
<keyword evidence="2 6" id="KW-0812">Transmembrane</keyword>
<name>A0A494RIV9_9CAUL</name>
<evidence type="ECO:0000256" key="4">
    <source>
        <dbReference type="ARBA" id="ARBA00023136"/>
    </source>
</evidence>
<feature type="transmembrane region" description="Helical" evidence="6">
    <location>
        <begin position="260"/>
        <end position="278"/>
    </location>
</feature>
<dbReference type="AlphaFoldDB" id="A0A494RIV9"/>
<feature type="transmembrane region" description="Helical" evidence="6">
    <location>
        <begin position="20"/>
        <end position="42"/>
    </location>
</feature>
<feature type="compositionally biased region" description="Pro residues" evidence="5">
    <location>
        <begin position="141"/>
        <end position="155"/>
    </location>
</feature>
<dbReference type="PANTHER" id="PTHR43471:SF3">
    <property type="entry name" value="ABC TRANSPORTER PERMEASE PROTEIN NATB"/>
    <property type="match status" value="1"/>
</dbReference>
<comment type="subcellular location">
    <subcellularLocation>
        <location evidence="1">Membrane</location>
        <topology evidence="1">Multi-pass membrane protein</topology>
    </subcellularLocation>
</comment>
<dbReference type="RefSeq" id="WP_121481082.1">
    <property type="nucleotide sequence ID" value="NZ_CP032707.1"/>
</dbReference>
<evidence type="ECO:0000259" key="7">
    <source>
        <dbReference type="Pfam" id="PF12698"/>
    </source>
</evidence>
<feature type="region of interest" description="Disordered" evidence="5">
    <location>
        <begin position="138"/>
        <end position="158"/>
    </location>
</feature>
<organism evidence="8 9">
    <name type="scientific">Brevundimonas naejangsanensis</name>
    <dbReference type="NCBI Taxonomy" id="588932"/>
    <lineage>
        <taxon>Bacteria</taxon>
        <taxon>Pseudomonadati</taxon>
        <taxon>Pseudomonadota</taxon>
        <taxon>Alphaproteobacteria</taxon>
        <taxon>Caulobacterales</taxon>
        <taxon>Caulobacteraceae</taxon>
        <taxon>Brevundimonas</taxon>
    </lineage>
</organism>
<dbReference type="GO" id="GO:0140359">
    <property type="term" value="F:ABC-type transporter activity"/>
    <property type="evidence" value="ECO:0007669"/>
    <property type="project" value="InterPro"/>
</dbReference>